<protein>
    <submittedName>
        <fullName evidence="1">Uncharacterized protein</fullName>
    </submittedName>
</protein>
<keyword evidence="2" id="KW-1185">Reference proteome</keyword>
<dbReference type="EMBL" id="FWWW01000074">
    <property type="protein sequence ID" value="SMB96853.1"/>
    <property type="molecule type" value="Genomic_DNA"/>
</dbReference>
<sequence length="74" mass="8669">MRKRLKKLNSNSSIDDLFLMRYTSTRLAAKKPPRFVLGDFYNIVLSCLLNFTHYWSITTPQPIWAPEFPEGCET</sequence>
<reference evidence="1 2" key="1">
    <citation type="submission" date="2017-04" db="EMBL/GenBank/DDBJ databases">
        <authorList>
            <person name="Afonso C.L."/>
            <person name="Miller P.J."/>
            <person name="Scott M.A."/>
            <person name="Spackman E."/>
            <person name="Goraichik I."/>
            <person name="Dimitrov K.M."/>
            <person name="Suarez D.L."/>
            <person name="Swayne D.E."/>
        </authorList>
    </citation>
    <scope>NUCLEOTIDE SEQUENCE [LARGE SCALE GENOMIC DNA]</scope>
    <source>
        <strain evidence="1 2">DSM 11622</strain>
    </source>
</reference>
<gene>
    <name evidence="1" type="ORF">SAMN00120144_2940</name>
</gene>
<evidence type="ECO:0000313" key="2">
    <source>
        <dbReference type="Proteomes" id="UP000192266"/>
    </source>
</evidence>
<proteinExistence type="predicted"/>
<name>A0A1W1VUA8_9BACT</name>
<dbReference type="AlphaFoldDB" id="A0A1W1VUA8"/>
<accession>A0A1W1VUA8</accession>
<dbReference type="Proteomes" id="UP000192266">
    <property type="component" value="Unassembled WGS sequence"/>
</dbReference>
<evidence type="ECO:0000313" key="1">
    <source>
        <dbReference type="EMBL" id="SMB96853.1"/>
    </source>
</evidence>
<organism evidence="1 2">
    <name type="scientific">Hymenobacter roseosalivarius DSM 11622</name>
    <dbReference type="NCBI Taxonomy" id="645990"/>
    <lineage>
        <taxon>Bacteria</taxon>
        <taxon>Pseudomonadati</taxon>
        <taxon>Bacteroidota</taxon>
        <taxon>Cytophagia</taxon>
        <taxon>Cytophagales</taxon>
        <taxon>Hymenobacteraceae</taxon>
        <taxon>Hymenobacter</taxon>
    </lineage>
</organism>